<dbReference type="GO" id="GO:0005634">
    <property type="term" value="C:nucleus"/>
    <property type="evidence" value="ECO:0007669"/>
    <property type="project" value="TreeGrafter"/>
</dbReference>
<keyword evidence="4" id="KW-1185">Reference proteome</keyword>
<dbReference type="PANTHER" id="PTHR37534:SF2">
    <property type="entry name" value="N-ACETYLTRANSFERASE DOMAIN-CONTAINING PROTEIN"/>
    <property type="match status" value="1"/>
</dbReference>
<evidence type="ECO:0000256" key="1">
    <source>
        <dbReference type="ARBA" id="ARBA00023242"/>
    </source>
</evidence>
<dbReference type="GO" id="GO:0045944">
    <property type="term" value="P:positive regulation of transcription by RNA polymerase II"/>
    <property type="evidence" value="ECO:0007669"/>
    <property type="project" value="TreeGrafter"/>
</dbReference>
<dbReference type="OrthoDB" id="4475584at2759"/>
<organism evidence="3 4">
    <name type="scientific">Lophiotrema nucula</name>
    <dbReference type="NCBI Taxonomy" id="690887"/>
    <lineage>
        <taxon>Eukaryota</taxon>
        <taxon>Fungi</taxon>
        <taxon>Dikarya</taxon>
        <taxon>Ascomycota</taxon>
        <taxon>Pezizomycotina</taxon>
        <taxon>Dothideomycetes</taxon>
        <taxon>Pleosporomycetidae</taxon>
        <taxon>Pleosporales</taxon>
        <taxon>Lophiotremataceae</taxon>
        <taxon>Lophiotrema</taxon>
    </lineage>
</organism>
<dbReference type="Proteomes" id="UP000799770">
    <property type="component" value="Unassembled WGS sequence"/>
</dbReference>
<dbReference type="GO" id="GO:0003700">
    <property type="term" value="F:DNA-binding transcription factor activity"/>
    <property type="evidence" value="ECO:0007669"/>
    <property type="project" value="TreeGrafter"/>
</dbReference>
<dbReference type="GO" id="GO:0000976">
    <property type="term" value="F:transcription cis-regulatory region binding"/>
    <property type="evidence" value="ECO:0007669"/>
    <property type="project" value="TreeGrafter"/>
</dbReference>
<feature type="region of interest" description="Disordered" evidence="2">
    <location>
        <begin position="1"/>
        <end position="89"/>
    </location>
</feature>
<name>A0A6A5ZJ06_9PLEO</name>
<evidence type="ECO:0000313" key="3">
    <source>
        <dbReference type="EMBL" id="KAF2119600.1"/>
    </source>
</evidence>
<proteinExistence type="predicted"/>
<reference evidence="3" key="1">
    <citation type="journal article" date="2020" name="Stud. Mycol.">
        <title>101 Dothideomycetes genomes: a test case for predicting lifestyles and emergence of pathogens.</title>
        <authorList>
            <person name="Haridas S."/>
            <person name="Albert R."/>
            <person name="Binder M."/>
            <person name="Bloem J."/>
            <person name="Labutti K."/>
            <person name="Salamov A."/>
            <person name="Andreopoulos B."/>
            <person name="Baker S."/>
            <person name="Barry K."/>
            <person name="Bills G."/>
            <person name="Bluhm B."/>
            <person name="Cannon C."/>
            <person name="Castanera R."/>
            <person name="Culley D."/>
            <person name="Daum C."/>
            <person name="Ezra D."/>
            <person name="Gonzalez J."/>
            <person name="Henrissat B."/>
            <person name="Kuo A."/>
            <person name="Liang C."/>
            <person name="Lipzen A."/>
            <person name="Lutzoni F."/>
            <person name="Magnuson J."/>
            <person name="Mondo S."/>
            <person name="Nolan M."/>
            <person name="Ohm R."/>
            <person name="Pangilinan J."/>
            <person name="Park H.-J."/>
            <person name="Ramirez L."/>
            <person name="Alfaro M."/>
            <person name="Sun H."/>
            <person name="Tritt A."/>
            <person name="Yoshinaga Y."/>
            <person name="Zwiers L.-H."/>
            <person name="Turgeon B."/>
            <person name="Goodwin S."/>
            <person name="Spatafora J."/>
            <person name="Crous P."/>
            <person name="Grigoriev I."/>
        </authorList>
    </citation>
    <scope>NUCLEOTIDE SEQUENCE</scope>
    <source>
        <strain evidence="3">CBS 627.86</strain>
    </source>
</reference>
<dbReference type="PANTHER" id="PTHR37534">
    <property type="entry name" value="TRANSCRIPTIONAL ACTIVATOR PROTEIN UGA3"/>
    <property type="match status" value="1"/>
</dbReference>
<keyword evidence="1" id="KW-0539">Nucleus</keyword>
<evidence type="ECO:0008006" key="5">
    <source>
        <dbReference type="Google" id="ProtNLM"/>
    </source>
</evidence>
<accession>A0A6A5ZJ06</accession>
<sequence length="570" mass="63324">MDPAEGAEPTTQTRPKRSRAGCLTCRTRRRKFANSAKYPKVQFVSEQEITPTEGREKGGDGTGEQDQDEDVTPIRSPPSLLQTERTQGPEAQVVNEGIGAAQIASPPTDTYEFALHGLLALGAGNAVIVDEVVNLSPGSAPVTELPRHPERIQDTLNLSQRLHPQGETPEDVPIATPAVRDWQLIGASVPPDLEPLSDDFTLELLKQYRYNLAPWMDICDLRQSFGCEVLQLSTEVDAIRFEILALADASLRWRRIEITQEDAPDIALLAMLVRQRGNDTDPIHNALLEILISTRKATTDLSKFWQYWEEAVTKETLMGSVLAEAVLRPLALPIFWLAVRLDLSAAILNASPCRILVPAPSPVAQACSAGTDANTVFDCVTNAIAFCVDALSFSYGGEGQVLDGRYGRNRVEVWNSLVRCSEQWYAHRSVEFQPIIELYSRDGTGSEDEFPMVVFTSGAAVLANQLHHFGMVLLLQNKPRFASATHPSSSFMSAHWHTHRICGIAINNDRQECWDPCLLSSYLFVARRITHHSQHTAIHNSLEDIQKLTGWNVSQHVNKLLEDWHMAEGW</sequence>
<evidence type="ECO:0000256" key="2">
    <source>
        <dbReference type="SAM" id="MobiDB-lite"/>
    </source>
</evidence>
<gene>
    <name evidence="3" type="ORF">BDV96DRAFT_596303</name>
</gene>
<dbReference type="EMBL" id="ML977315">
    <property type="protein sequence ID" value="KAF2119600.1"/>
    <property type="molecule type" value="Genomic_DNA"/>
</dbReference>
<evidence type="ECO:0000313" key="4">
    <source>
        <dbReference type="Proteomes" id="UP000799770"/>
    </source>
</evidence>
<dbReference type="AlphaFoldDB" id="A0A6A5ZJ06"/>
<protein>
    <recommendedName>
        <fullName evidence="5">Fungal-specific transcription factor domain-containing protein</fullName>
    </recommendedName>
</protein>